<dbReference type="GO" id="GO:0003887">
    <property type="term" value="F:DNA-directed DNA polymerase activity"/>
    <property type="evidence" value="ECO:0007669"/>
    <property type="project" value="UniProtKB-EC"/>
</dbReference>
<dbReference type="InterPro" id="IPR023073">
    <property type="entry name" value="DnaE2"/>
</dbReference>
<keyword evidence="6 13" id="KW-0808">Transferase</keyword>
<dbReference type="InterPro" id="IPR011708">
    <property type="entry name" value="DNA_pol3_alpha_NTPase_dom"/>
</dbReference>
<dbReference type="CDD" id="cd07434">
    <property type="entry name" value="PHP_PolIIIA_DnaE2"/>
    <property type="match status" value="1"/>
</dbReference>
<sequence>MSCLRYPELQVTSHFSFLRGASSCEELFSQAALAGIEVLAVVDRNSLAGIVRAHEAAKTTGVRLVVGCRLDLVDGTSVLVYPTDRPAYSRLCRLLSLGKQRAGKAKCHLEWPDLVAYGEGLIVVLVPDLADDECAFRLRRLRDAFGDRAYLALTLRRRPNDQLRLHELSNLAAQMRVPTVVTNDVLFHEPGRRILQDVVTCIRHNVTIDQLGDRRERHADRYIKPPEEMHRLFSRYPEALARTLQIADRCRFNLDELAYQYPEERDDPALTPQETLATLTWEGAAQRYPEGLPDRVRATISHELALIEKLGYAPYFLTVNSIVRFARSKDILCQGRGSAANSAVCYVLGITSIDPGRNDLLFERFVSEERREPPDIDVDFEHERREIVMQWVFDTYGRDHAALCSTVIRYRTKGALRDVGKALGLPEDLIRTLSGQVWGWSEEGVEDRHVQELNLNLADRRLGLVLDLARQLMGTPRHLSQHPGGFVLTHDRLDDLVPIEPAAMKNRQVIEWDKDDIDALKFMKVDVLALGMLTCMKKGLDLLTEHKGITLDLATIPAEDPRTYAMIRKADTLGTFQIESRAQMSMLPRLKPRTYYDLVVQVAIVRPGPIQGDMVHPYLRRREGIEPVHYPKPELEKVLGKTLGVPLFQEQAMRVAIECAGFTPGEADMLRKSMATFKFTGGVSSFKMKLIDGMVANGYEREFAEQTFKQLEGFGSYGFPESHAASFALIAYASAWLKCWHPDVFCAALLNSQPMGFYAPAQIVRDAIEHGVDVRPVCANASRWDCTLESTEDDSRFAVRLGLRMVKGLANAHGAAIVAARADQQYASTDDLWRRASVPSAALVQLAEADAFRPGLQLARREALWAIKALRDEPLPLFAAASAREAAIVSEVNEPMVSLRPMTTGSEVVEDYGHVGLTLRAHPLSFLREDLRRRRIISCAEAMATRDGRWVEAAGIVLVRQRPGSAKGVMFITLEDESGIANLVVWAKVFEANRRAVLSASMMAVRGRIQREGEVVHLVAQRITDLSAELASVGSRDAAFPLPHGRGDQVRSGGSGPDARELPPKGLRTRDIYIPDLHIDTIKVKGRDFR</sequence>
<dbReference type="InterPro" id="IPR004013">
    <property type="entry name" value="PHP_dom"/>
</dbReference>
<keyword evidence="11 13" id="KW-0234">DNA repair</keyword>
<accession>A0ABS5EX50</accession>
<organism evidence="16 17">
    <name type="scientific">Plastoroseomonas hellenica</name>
    <dbReference type="NCBI Taxonomy" id="2687306"/>
    <lineage>
        <taxon>Bacteria</taxon>
        <taxon>Pseudomonadati</taxon>
        <taxon>Pseudomonadota</taxon>
        <taxon>Alphaproteobacteria</taxon>
        <taxon>Acetobacterales</taxon>
        <taxon>Acetobacteraceae</taxon>
        <taxon>Plastoroseomonas</taxon>
    </lineage>
</organism>
<evidence type="ECO:0000256" key="13">
    <source>
        <dbReference type="HAMAP-Rule" id="MF_01902"/>
    </source>
</evidence>
<dbReference type="Pfam" id="PF01336">
    <property type="entry name" value="tRNA_anti-codon"/>
    <property type="match status" value="1"/>
</dbReference>
<dbReference type="PANTHER" id="PTHR32294:SF4">
    <property type="entry name" value="ERROR-PRONE DNA POLYMERASE"/>
    <property type="match status" value="1"/>
</dbReference>
<feature type="domain" description="Polymerase/histidinol phosphatase N-terminal" evidence="15">
    <location>
        <begin position="7"/>
        <end position="74"/>
    </location>
</feature>
<dbReference type="SMART" id="SM00481">
    <property type="entry name" value="POLIIIAc"/>
    <property type="match status" value="1"/>
</dbReference>
<dbReference type="InterPro" id="IPR029460">
    <property type="entry name" value="DNAPol_HHH"/>
</dbReference>
<dbReference type="Gene3D" id="3.20.20.140">
    <property type="entry name" value="Metal-dependent hydrolases"/>
    <property type="match status" value="1"/>
</dbReference>
<dbReference type="NCBIfam" id="NF004225">
    <property type="entry name" value="PRK05672.1"/>
    <property type="match status" value="1"/>
</dbReference>
<dbReference type="EC" id="2.7.7.7" evidence="3 13"/>
<evidence type="ECO:0000256" key="7">
    <source>
        <dbReference type="ARBA" id="ARBA00022695"/>
    </source>
</evidence>
<evidence type="ECO:0000256" key="12">
    <source>
        <dbReference type="ARBA" id="ARBA00049244"/>
    </source>
</evidence>
<evidence type="ECO:0000256" key="8">
    <source>
        <dbReference type="ARBA" id="ARBA00022705"/>
    </source>
</evidence>
<dbReference type="PANTHER" id="PTHR32294">
    <property type="entry name" value="DNA POLYMERASE III SUBUNIT ALPHA"/>
    <property type="match status" value="1"/>
</dbReference>
<dbReference type="Pfam" id="PF07733">
    <property type="entry name" value="DNA_pol3_alpha"/>
    <property type="match status" value="1"/>
</dbReference>
<dbReference type="RefSeq" id="WP_211852542.1">
    <property type="nucleotide sequence ID" value="NZ_JAAGBB010000011.1"/>
</dbReference>
<dbReference type="Pfam" id="PF17657">
    <property type="entry name" value="DNA_pol3_finger"/>
    <property type="match status" value="1"/>
</dbReference>
<evidence type="ECO:0000256" key="9">
    <source>
        <dbReference type="ARBA" id="ARBA00022763"/>
    </source>
</evidence>
<keyword evidence="8 13" id="KW-0235">DNA replication</keyword>
<keyword evidence="10 13" id="KW-0239">DNA-directed DNA polymerase</keyword>
<evidence type="ECO:0000256" key="10">
    <source>
        <dbReference type="ARBA" id="ARBA00022932"/>
    </source>
</evidence>
<dbReference type="InterPro" id="IPR016195">
    <property type="entry name" value="Pol/histidinol_Pase-like"/>
</dbReference>
<proteinExistence type="inferred from homology"/>
<evidence type="ECO:0000256" key="14">
    <source>
        <dbReference type="SAM" id="MobiDB-lite"/>
    </source>
</evidence>
<evidence type="ECO:0000256" key="2">
    <source>
        <dbReference type="ARBA" id="ARBA00007391"/>
    </source>
</evidence>
<evidence type="ECO:0000256" key="1">
    <source>
        <dbReference type="ARBA" id="ARBA00004496"/>
    </source>
</evidence>
<comment type="function">
    <text evidence="13">DNA polymerase involved in damage-induced mutagenesis and translesion synthesis (TLS). It is not the major replicative DNA polymerase.</text>
</comment>
<evidence type="ECO:0000259" key="15">
    <source>
        <dbReference type="SMART" id="SM00481"/>
    </source>
</evidence>
<dbReference type="InterPro" id="IPR004365">
    <property type="entry name" value="NA-bd_OB_tRNA"/>
</dbReference>
<dbReference type="Gene3D" id="1.10.150.870">
    <property type="match status" value="1"/>
</dbReference>
<evidence type="ECO:0000313" key="16">
    <source>
        <dbReference type="EMBL" id="MBR0664872.1"/>
    </source>
</evidence>
<dbReference type="NCBIfam" id="TIGR00594">
    <property type="entry name" value="polc"/>
    <property type="match status" value="1"/>
</dbReference>
<evidence type="ECO:0000256" key="11">
    <source>
        <dbReference type="ARBA" id="ARBA00023204"/>
    </source>
</evidence>
<feature type="region of interest" description="Disordered" evidence="14">
    <location>
        <begin position="1039"/>
        <end position="1065"/>
    </location>
</feature>
<keyword evidence="5 13" id="KW-0963">Cytoplasm</keyword>
<comment type="subcellular location">
    <subcellularLocation>
        <location evidence="1 13">Cytoplasm</location>
    </subcellularLocation>
</comment>
<dbReference type="Pfam" id="PF02811">
    <property type="entry name" value="PHP"/>
    <property type="match status" value="1"/>
</dbReference>
<dbReference type="InterPro" id="IPR003141">
    <property type="entry name" value="Pol/His_phosphatase_N"/>
</dbReference>
<evidence type="ECO:0000256" key="5">
    <source>
        <dbReference type="ARBA" id="ARBA00022490"/>
    </source>
</evidence>
<comment type="catalytic activity">
    <reaction evidence="12 13">
        <text>DNA(n) + a 2'-deoxyribonucleoside 5'-triphosphate = DNA(n+1) + diphosphate</text>
        <dbReference type="Rhea" id="RHEA:22508"/>
        <dbReference type="Rhea" id="RHEA-COMP:17339"/>
        <dbReference type="Rhea" id="RHEA-COMP:17340"/>
        <dbReference type="ChEBI" id="CHEBI:33019"/>
        <dbReference type="ChEBI" id="CHEBI:61560"/>
        <dbReference type="ChEBI" id="CHEBI:173112"/>
        <dbReference type="EC" id="2.7.7.7"/>
    </reaction>
</comment>
<evidence type="ECO:0000256" key="4">
    <source>
        <dbReference type="ARBA" id="ARBA00017273"/>
    </source>
</evidence>
<keyword evidence="9 13" id="KW-0227">DNA damage</keyword>
<dbReference type="InterPro" id="IPR004805">
    <property type="entry name" value="DnaE2/DnaE/PolC"/>
</dbReference>
<gene>
    <name evidence="16" type="primary">dnaE</name>
    <name evidence="13" type="synonym">dnaE2</name>
    <name evidence="16" type="ORF">GXW71_10960</name>
</gene>
<dbReference type="EMBL" id="JAAGBB010000011">
    <property type="protein sequence ID" value="MBR0664872.1"/>
    <property type="molecule type" value="Genomic_DNA"/>
</dbReference>
<dbReference type="SUPFAM" id="SSF89550">
    <property type="entry name" value="PHP domain-like"/>
    <property type="match status" value="1"/>
</dbReference>
<evidence type="ECO:0000313" key="17">
    <source>
        <dbReference type="Proteomes" id="UP001196870"/>
    </source>
</evidence>
<comment type="caution">
    <text evidence="16">The sequence shown here is derived from an EMBL/GenBank/DDBJ whole genome shotgun (WGS) entry which is preliminary data.</text>
</comment>
<comment type="similarity">
    <text evidence="2 13">Belongs to the DNA polymerase type-C family. DnaE2 subfamily.</text>
</comment>
<evidence type="ECO:0000256" key="6">
    <source>
        <dbReference type="ARBA" id="ARBA00022679"/>
    </source>
</evidence>
<dbReference type="Proteomes" id="UP001196870">
    <property type="component" value="Unassembled WGS sequence"/>
</dbReference>
<protein>
    <recommendedName>
        <fullName evidence="4 13">Error-prone DNA polymerase</fullName>
        <ecNumber evidence="3 13">2.7.7.7</ecNumber>
    </recommendedName>
</protein>
<name>A0ABS5EX50_9PROT</name>
<keyword evidence="17" id="KW-1185">Reference proteome</keyword>
<dbReference type="Pfam" id="PF14579">
    <property type="entry name" value="HHH_6"/>
    <property type="match status" value="1"/>
</dbReference>
<reference evidence="17" key="1">
    <citation type="journal article" date="2021" name="Syst. Appl. Microbiol.">
        <title>Roseomonas hellenica sp. nov., isolated from roots of wild-growing Alkanna tinctoria.</title>
        <authorList>
            <person name="Rat A."/>
            <person name="Naranjo H.D."/>
            <person name="Lebbe L."/>
            <person name="Cnockaert M."/>
            <person name="Krigas N."/>
            <person name="Grigoriadou K."/>
            <person name="Maloupa E."/>
            <person name="Willems A."/>
        </authorList>
    </citation>
    <scope>NUCLEOTIDE SEQUENCE [LARGE SCALE GENOMIC DNA]</scope>
    <source>
        <strain evidence="17">LMG 31523</strain>
    </source>
</reference>
<dbReference type="InterPro" id="IPR040982">
    <property type="entry name" value="DNA_pol3_finger"/>
</dbReference>
<keyword evidence="7 13" id="KW-0548">Nucleotidyltransferase</keyword>
<dbReference type="HAMAP" id="MF_01902">
    <property type="entry name" value="DNApol_error_prone"/>
    <property type="match status" value="1"/>
</dbReference>
<dbReference type="CDD" id="cd04485">
    <property type="entry name" value="DnaE_OBF"/>
    <property type="match status" value="1"/>
</dbReference>
<evidence type="ECO:0000256" key="3">
    <source>
        <dbReference type="ARBA" id="ARBA00012417"/>
    </source>
</evidence>